<feature type="transmembrane region" description="Helical" evidence="5">
    <location>
        <begin position="166"/>
        <end position="187"/>
    </location>
</feature>
<evidence type="ECO:0000313" key="8">
    <source>
        <dbReference type="Proteomes" id="UP001595817"/>
    </source>
</evidence>
<comment type="caution">
    <text evidence="7">The sequence shown here is derived from an EMBL/GenBank/DDBJ whole genome shotgun (WGS) entry which is preliminary data.</text>
</comment>
<accession>A0ABV8X6V2</accession>
<organism evidence="7 8">
    <name type="scientific">Chungangia koreensis</name>
    <dbReference type="NCBI Taxonomy" id="752657"/>
    <lineage>
        <taxon>Bacteria</taxon>
        <taxon>Bacillati</taxon>
        <taxon>Bacillota</taxon>
        <taxon>Bacilli</taxon>
        <taxon>Lactobacillales</taxon>
        <taxon>Chungangia</taxon>
    </lineage>
</organism>
<evidence type="ECO:0000256" key="3">
    <source>
        <dbReference type="ARBA" id="ARBA00022989"/>
    </source>
</evidence>
<feature type="transmembrane region" description="Helical" evidence="5">
    <location>
        <begin position="468"/>
        <end position="486"/>
    </location>
</feature>
<feature type="transmembrane region" description="Helical" evidence="5">
    <location>
        <begin position="273"/>
        <end position="289"/>
    </location>
</feature>
<protein>
    <submittedName>
        <fullName evidence="7">O-antigen ligase family protein</fullName>
    </submittedName>
</protein>
<feature type="transmembrane region" description="Helical" evidence="5">
    <location>
        <begin position="141"/>
        <end position="159"/>
    </location>
</feature>
<feature type="transmembrane region" description="Helical" evidence="5">
    <location>
        <begin position="28"/>
        <end position="48"/>
    </location>
</feature>
<feature type="transmembrane region" description="Helical" evidence="5">
    <location>
        <begin position="224"/>
        <end position="244"/>
    </location>
</feature>
<dbReference type="EMBL" id="JBHSEC010000006">
    <property type="protein sequence ID" value="MFC4410002.1"/>
    <property type="molecule type" value="Genomic_DNA"/>
</dbReference>
<keyword evidence="4 5" id="KW-0472">Membrane</keyword>
<feature type="transmembrane region" description="Helical" evidence="5">
    <location>
        <begin position="298"/>
        <end position="316"/>
    </location>
</feature>
<feature type="transmembrane region" description="Helical" evidence="5">
    <location>
        <begin position="108"/>
        <end position="135"/>
    </location>
</feature>
<reference evidence="8" key="1">
    <citation type="journal article" date="2019" name="Int. J. Syst. Evol. Microbiol.">
        <title>The Global Catalogue of Microorganisms (GCM) 10K type strain sequencing project: providing services to taxonomists for standard genome sequencing and annotation.</title>
        <authorList>
            <consortium name="The Broad Institute Genomics Platform"/>
            <consortium name="The Broad Institute Genome Sequencing Center for Infectious Disease"/>
            <person name="Wu L."/>
            <person name="Ma J."/>
        </authorList>
    </citation>
    <scope>NUCLEOTIDE SEQUENCE [LARGE SCALE GENOMIC DNA]</scope>
    <source>
        <strain evidence="8">CCUG 59778</strain>
    </source>
</reference>
<keyword evidence="3 5" id="KW-1133">Transmembrane helix</keyword>
<keyword evidence="7" id="KW-0436">Ligase</keyword>
<feature type="transmembrane region" description="Helical" evidence="5">
    <location>
        <begin position="435"/>
        <end position="456"/>
    </location>
</feature>
<dbReference type="RefSeq" id="WP_378153358.1">
    <property type="nucleotide sequence ID" value="NZ_JBHSEC010000006.1"/>
</dbReference>
<proteinExistence type="predicted"/>
<keyword evidence="8" id="KW-1185">Reference proteome</keyword>
<evidence type="ECO:0000259" key="6">
    <source>
        <dbReference type="Pfam" id="PF04932"/>
    </source>
</evidence>
<gene>
    <name evidence="7" type="ORF">ACFOZY_06060</name>
</gene>
<dbReference type="InterPro" id="IPR007016">
    <property type="entry name" value="O-antigen_ligase-rel_domated"/>
</dbReference>
<comment type="subcellular location">
    <subcellularLocation>
        <location evidence="1">Membrane</location>
        <topology evidence="1">Multi-pass membrane protein</topology>
    </subcellularLocation>
</comment>
<evidence type="ECO:0000256" key="5">
    <source>
        <dbReference type="SAM" id="Phobius"/>
    </source>
</evidence>
<dbReference type="Pfam" id="PF04932">
    <property type="entry name" value="Wzy_C"/>
    <property type="match status" value="1"/>
</dbReference>
<dbReference type="PANTHER" id="PTHR37422">
    <property type="entry name" value="TEICHURONIC ACID BIOSYNTHESIS PROTEIN TUAE"/>
    <property type="match status" value="1"/>
</dbReference>
<dbReference type="Proteomes" id="UP001595817">
    <property type="component" value="Unassembled WGS sequence"/>
</dbReference>
<feature type="transmembrane region" description="Helical" evidence="5">
    <location>
        <begin position="76"/>
        <end position="96"/>
    </location>
</feature>
<dbReference type="GO" id="GO:0016874">
    <property type="term" value="F:ligase activity"/>
    <property type="evidence" value="ECO:0007669"/>
    <property type="project" value="UniProtKB-KW"/>
</dbReference>
<evidence type="ECO:0000313" key="7">
    <source>
        <dbReference type="EMBL" id="MFC4410002.1"/>
    </source>
</evidence>
<feature type="transmembrane region" description="Helical" evidence="5">
    <location>
        <begin position="492"/>
        <end position="509"/>
    </location>
</feature>
<evidence type="ECO:0000256" key="2">
    <source>
        <dbReference type="ARBA" id="ARBA00022692"/>
    </source>
</evidence>
<keyword evidence="2 5" id="KW-0812">Transmembrane</keyword>
<evidence type="ECO:0000256" key="1">
    <source>
        <dbReference type="ARBA" id="ARBA00004141"/>
    </source>
</evidence>
<evidence type="ECO:0000256" key="4">
    <source>
        <dbReference type="ARBA" id="ARBA00023136"/>
    </source>
</evidence>
<dbReference type="InterPro" id="IPR051533">
    <property type="entry name" value="WaaL-like"/>
</dbReference>
<feature type="transmembrane region" description="Helical" evidence="5">
    <location>
        <begin position="251"/>
        <end position="267"/>
    </location>
</feature>
<dbReference type="PANTHER" id="PTHR37422:SF13">
    <property type="entry name" value="LIPOPOLYSACCHARIDE BIOSYNTHESIS PROTEIN PA4999-RELATED"/>
    <property type="match status" value="1"/>
</dbReference>
<feature type="domain" description="O-antigen ligase-related" evidence="6">
    <location>
        <begin position="257"/>
        <end position="448"/>
    </location>
</feature>
<sequence length="524" mass="59392">MVSKYYLSNHSLSDEEEDIHSRKNIDNWIFRLLLLIIGFLPLIIGAHATEVISPKLTTINLVTSGMKGDTFTFYKMLFLIAVTTIIVILFLSKIFFMNGTIKATKMNYFLITILLFIIVSTLFSPSKTIALWGQFNRSDGGISYICYLVLFFVAMNLEFPKKALNYIMYSLYPLILINFILITMNFYGKDALQYNIVEKLMTIFLPSEASLNEGSTLMGTLNQWNYMSGMFAIMTVMFLTWSLFDKNLVRSIINMIISVFSLSIMLMSLSTSGFLTVLQISLIIIYIVIRSDNRKKSLVLLLSFFILSLPIFHVLAKENPRVWNESIGFIIKDNPYIHEQASTKTSYYKIDLTNKAFAAENSFELPKLPASGLAPGSGRLYIWEKTFNLIQERPLLGYGLDTLMYHFPHYNIDARAGMRTEHTIVDKPHNMYIGVLYGTGIVGLIGFMGLIVITAFSALKGLFKTRNHTISVLSIGWLAFLIQAMFNDSLPGTSAPMWTLAGIMMAIILTQKEQLKESTDGRNN</sequence>
<name>A0ABV8X6V2_9LACT</name>